<dbReference type="InterPro" id="IPR036291">
    <property type="entry name" value="NAD(P)-bd_dom_sf"/>
</dbReference>
<dbReference type="Gene3D" id="3.40.50.720">
    <property type="entry name" value="NAD(P)-binding Rossmann-like Domain"/>
    <property type="match status" value="1"/>
</dbReference>
<dbReference type="CDD" id="cd05327">
    <property type="entry name" value="retinol-DH_like_SDR_c_like"/>
    <property type="match status" value="1"/>
</dbReference>
<organism evidence="3 4">
    <name type="scientific">Cohnella hongkongensis</name>
    <dbReference type="NCBI Taxonomy" id="178337"/>
    <lineage>
        <taxon>Bacteria</taxon>
        <taxon>Bacillati</taxon>
        <taxon>Bacillota</taxon>
        <taxon>Bacilli</taxon>
        <taxon>Bacillales</taxon>
        <taxon>Paenibacillaceae</taxon>
        <taxon>Cohnella</taxon>
    </lineage>
</organism>
<dbReference type="EC" id="1.-.-.-" evidence="3"/>
<protein>
    <submittedName>
        <fullName evidence="3">SDR family oxidoreductase</fullName>
        <ecNumber evidence="3">1.-.-.-</ecNumber>
    </submittedName>
</protein>
<comment type="similarity">
    <text evidence="2">Belongs to the short-chain dehydrogenases/reductases (SDR) family.</text>
</comment>
<evidence type="ECO:0000313" key="4">
    <source>
        <dbReference type="Proteomes" id="UP001596028"/>
    </source>
</evidence>
<dbReference type="Pfam" id="PF00106">
    <property type="entry name" value="adh_short"/>
    <property type="match status" value="1"/>
</dbReference>
<proteinExistence type="inferred from homology"/>
<reference evidence="4" key="1">
    <citation type="journal article" date="2019" name="Int. J. Syst. Evol. Microbiol.">
        <title>The Global Catalogue of Microorganisms (GCM) 10K type strain sequencing project: providing services to taxonomists for standard genome sequencing and annotation.</title>
        <authorList>
            <consortium name="The Broad Institute Genomics Platform"/>
            <consortium name="The Broad Institute Genome Sequencing Center for Infectious Disease"/>
            <person name="Wu L."/>
            <person name="Ma J."/>
        </authorList>
    </citation>
    <scope>NUCLEOTIDE SEQUENCE [LARGE SCALE GENOMIC DNA]</scope>
    <source>
        <strain evidence="4">CCUG 49571</strain>
    </source>
</reference>
<name>A0ABV9F8S6_9BACL</name>
<gene>
    <name evidence="3" type="ORF">ACFO3S_03015</name>
</gene>
<dbReference type="PRINTS" id="PR00080">
    <property type="entry name" value="SDRFAMILY"/>
</dbReference>
<accession>A0ABV9F8S6</accession>
<dbReference type="EMBL" id="JBHSEP010000001">
    <property type="protein sequence ID" value="MFC4597200.1"/>
    <property type="molecule type" value="Genomic_DNA"/>
</dbReference>
<keyword evidence="1 3" id="KW-0560">Oxidoreductase</keyword>
<dbReference type="SUPFAM" id="SSF51735">
    <property type="entry name" value="NAD(P)-binding Rossmann-fold domains"/>
    <property type="match status" value="1"/>
</dbReference>
<dbReference type="RefSeq" id="WP_378092063.1">
    <property type="nucleotide sequence ID" value="NZ_JBHSEP010000001.1"/>
</dbReference>
<dbReference type="GO" id="GO:0016491">
    <property type="term" value="F:oxidoreductase activity"/>
    <property type="evidence" value="ECO:0007669"/>
    <property type="project" value="UniProtKB-KW"/>
</dbReference>
<evidence type="ECO:0000256" key="2">
    <source>
        <dbReference type="RuleBase" id="RU000363"/>
    </source>
</evidence>
<dbReference type="PANTHER" id="PTHR43157:SF31">
    <property type="entry name" value="PHOSPHATIDYLINOSITOL-GLYCAN BIOSYNTHESIS CLASS F PROTEIN"/>
    <property type="match status" value="1"/>
</dbReference>
<dbReference type="InterPro" id="IPR002347">
    <property type="entry name" value="SDR_fam"/>
</dbReference>
<dbReference type="PRINTS" id="PR00081">
    <property type="entry name" value="GDHRDH"/>
</dbReference>
<sequence>MKGKICMITGANSGIGFAAAQGLAEQGARIVMVCRHRERGEEAKRKLIELTGNAQIELLVSDLSSQQSVRDLAKAFRSRWDRLDVLVNNAGGLFGRQQTSVDGFEMTFAVNYLAPFLLTHLLLDQLKASGSARIVNVASVMQAKRLDLEEAVRPTSYSSFKAYRTAKLAVIMMTYFMAERLAGSGITVNALHPGVIYTPQSTRGVPGFIRPLAKLFMSSPEQGARLILHLAASPEAGSSSGKYFAGNRRVGSTVPVSYDKPLQRKLYERSLQWTGLSENAPVIE</sequence>
<dbReference type="Proteomes" id="UP001596028">
    <property type="component" value="Unassembled WGS sequence"/>
</dbReference>
<keyword evidence="4" id="KW-1185">Reference proteome</keyword>
<evidence type="ECO:0000313" key="3">
    <source>
        <dbReference type="EMBL" id="MFC4597200.1"/>
    </source>
</evidence>
<dbReference type="PANTHER" id="PTHR43157">
    <property type="entry name" value="PHOSPHATIDYLINOSITOL-GLYCAN BIOSYNTHESIS CLASS F PROTEIN-RELATED"/>
    <property type="match status" value="1"/>
</dbReference>
<evidence type="ECO:0000256" key="1">
    <source>
        <dbReference type="ARBA" id="ARBA00023002"/>
    </source>
</evidence>
<comment type="caution">
    <text evidence="3">The sequence shown here is derived from an EMBL/GenBank/DDBJ whole genome shotgun (WGS) entry which is preliminary data.</text>
</comment>